<name>A0A150JQ71_HEYCO</name>
<keyword evidence="3" id="KW-1133">Transmembrane helix</keyword>
<gene>
    <name evidence="4" type="ORF">B4098_2620</name>
    <name evidence="5" type="ORF">B4099_2738</name>
</gene>
<keyword evidence="3" id="KW-0472">Membrane</keyword>
<evidence type="ECO:0000256" key="3">
    <source>
        <dbReference type="SAM" id="Phobius"/>
    </source>
</evidence>
<protein>
    <recommendedName>
        <fullName evidence="8">Prepilin-type N-terminal cleavage/methylation domain-containing protein</fullName>
    </recommendedName>
</protein>
<dbReference type="PATRIC" id="fig|1398.25.peg.1273"/>
<organism evidence="4 6">
    <name type="scientific">Heyndrickxia coagulans</name>
    <name type="common">Weizmannia coagulans</name>
    <dbReference type="NCBI Taxonomy" id="1398"/>
    <lineage>
        <taxon>Bacteria</taxon>
        <taxon>Bacillati</taxon>
        <taxon>Bacillota</taxon>
        <taxon>Bacilli</taxon>
        <taxon>Bacillales</taxon>
        <taxon>Bacillaceae</taxon>
        <taxon>Heyndrickxia</taxon>
    </lineage>
</organism>
<dbReference type="Pfam" id="PF07963">
    <property type="entry name" value="N_methyl"/>
    <property type="match status" value="1"/>
</dbReference>
<evidence type="ECO:0000256" key="1">
    <source>
        <dbReference type="ARBA" id="ARBA00004241"/>
    </source>
</evidence>
<sequence>MKCRNEKGLTLVELLAAVTISFIIIGVIYAVLNSVITQSKSDMARKYFVKEQTAILQYMERTMENIDDVEPDDESDDGTFTRFKAVAINIDVAGDGTYQKSSTDKTIAVSDGNLSVGGTIVNSDEISLDGTTFTVENGSLICHFVMKDTQNHFEKKIYASYKLGEEGDQ</sequence>
<dbReference type="GO" id="GO:0030420">
    <property type="term" value="P:establishment of competence for transformation"/>
    <property type="evidence" value="ECO:0007669"/>
    <property type="project" value="UniProtKB-KW"/>
</dbReference>
<comment type="caution">
    <text evidence="4">The sequence shown here is derived from an EMBL/GenBank/DDBJ whole genome shotgun (WGS) entry which is preliminary data.</text>
</comment>
<evidence type="ECO:0000313" key="5">
    <source>
        <dbReference type="EMBL" id="KYC73778.1"/>
    </source>
</evidence>
<keyword evidence="3" id="KW-0812">Transmembrane</keyword>
<dbReference type="EMBL" id="LQYG01000113">
    <property type="protein sequence ID" value="KYC59379.1"/>
    <property type="molecule type" value="Genomic_DNA"/>
</dbReference>
<feature type="transmembrane region" description="Helical" evidence="3">
    <location>
        <begin position="12"/>
        <end position="32"/>
    </location>
</feature>
<dbReference type="Proteomes" id="UP000075288">
    <property type="component" value="Unassembled WGS sequence"/>
</dbReference>
<dbReference type="EMBL" id="LQYI01000002">
    <property type="protein sequence ID" value="KYC73778.1"/>
    <property type="molecule type" value="Genomic_DNA"/>
</dbReference>
<dbReference type="GeneID" id="29812384"/>
<comment type="subcellular location">
    <subcellularLocation>
        <location evidence="1">Cell surface</location>
    </subcellularLocation>
</comment>
<dbReference type="InterPro" id="IPR012902">
    <property type="entry name" value="N_methyl_site"/>
</dbReference>
<dbReference type="RefSeq" id="WP_019720874.1">
    <property type="nucleotide sequence ID" value="NZ_CP051674.1"/>
</dbReference>
<reference evidence="6 7" key="1">
    <citation type="submission" date="2016-01" db="EMBL/GenBank/DDBJ databases">
        <title>Genome Sequences of Twelve Sporeforming Bacillus Species Isolated from Foods.</title>
        <authorList>
            <person name="Berendsen E.M."/>
            <person name="Wells-Bennik M.H."/>
            <person name="Krawcyk A.O."/>
            <person name="De Jong A."/>
            <person name="Holsappel S."/>
            <person name="Eijlander R.T."/>
            <person name="Kuipers O.P."/>
        </authorList>
    </citation>
    <scope>NUCLEOTIDE SEQUENCE [LARGE SCALE GENOMIC DNA]</scope>
    <source>
        <strain evidence="4 6">B4098</strain>
        <strain evidence="5 7">B4099</strain>
    </source>
</reference>
<evidence type="ECO:0000313" key="7">
    <source>
        <dbReference type="Proteomes" id="UP000075304"/>
    </source>
</evidence>
<evidence type="ECO:0000313" key="6">
    <source>
        <dbReference type="Proteomes" id="UP000075288"/>
    </source>
</evidence>
<evidence type="ECO:0000256" key="2">
    <source>
        <dbReference type="ARBA" id="ARBA00023287"/>
    </source>
</evidence>
<proteinExistence type="predicted"/>
<evidence type="ECO:0008006" key="8">
    <source>
        <dbReference type="Google" id="ProtNLM"/>
    </source>
</evidence>
<dbReference type="Proteomes" id="UP000075304">
    <property type="component" value="Unassembled WGS sequence"/>
</dbReference>
<dbReference type="PROSITE" id="PS00409">
    <property type="entry name" value="PROKAR_NTER_METHYL"/>
    <property type="match status" value="1"/>
</dbReference>
<evidence type="ECO:0000313" key="4">
    <source>
        <dbReference type="EMBL" id="KYC59379.1"/>
    </source>
</evidence>
<dbReference type="GO" id="GO:0009986">
    <property type="term" value="C:cell surface"/>
    <property type="evidence" value="ECO:0007669"/>
    <property type="project" value="UniProtKB-SubCell"/>
</dbReference>
<dbReference type="AlphaFoldDB" id="A0A150JQ71"/>
<accession>A0A150JQ71</accession>
<keyword evidence="2" id="KW-0178">Competence</keyword>